<sequence>MREVAQRAFAREFNAATYTFREDDDERAPIYALLPTGAKANRVFIVGALTETEDVGSDNEYWQEQIVDPTGTVFVYTGQYQSEAASMLRETEPPAFVAVVGKPRTYETDDGTVNVSLRPEHLTVVDADTRNRWVTATARRTLERIERFDDRANEYARMAHEQSGDDTEQYRQAIIEALESLGSTPEEASSQKAEEADRARETEATNPAASTPGDRESSAELAANAESDDLGDFDSN</sequence>
<feature type="compositionally biased region" description="Polar residues" evidence="1">
    <location>
        <begin position="181"/>
        <end position="191"/>
    </location>
</feature>
<evidence type="ECO:0000256" key="1">
    <source>
        <dbReference type="SAM" id="MobiDB-lite"/>
    </source>
</evidence>
<feature type="region of interest" description="Disordered" evidence="1">
    <location>
        <begin position="179"/>
        <end position="236"/>
    </location>
</feature>
<gene>
    <name evidence="2" type="ORF">SAMN04487948_11177</name>
</gene>
<keyword evidence="3" id="KW-1185">Reference proteome</keyword>
<accession>A0A1H8UJ71</accession>
<reference evidence="3" key="1">
    <citation type="submission" date="2016-10" db="EMBL/GenBank/DDBJ databases">
        <authorList>
            <person name="Varghese N."/>
            <person name="Submissions S."/>
        </authorList>
    </citation>
    <scope>NUCLEOTIDE SEQUENCE [LARGE SCALE GENOMIC DNA]</scope>
    <source>
        <strain evidence="3">CGMCC 1.10121</strain>
    </source>
</reference>
<evidence type="ECO:0000313" key="2">
    <source>
        <dbReference type="EMBL" id="SEP03235.1"/>
    </source>
</evidence>
<dbReference type="RefSeq" id="WP_244531578.1">
    <property type="nucleotide sequence ID" value="NZ_FODV01000011.1"/>
</dbReference>
<dbReference type="AlphaFoldDB" id="A0A1H8UJ71"/>
<proteinExistence type="predicted"/>
<organism evidence="2 3">
    <name type="scientific">Halogranum amylolyticum</name>
    <dbReference type="NCBI Taxonomy" id="660520"/>
    <lineage>
        <taxon>Archaea</taxon>
        <taxon>Methanobacteriati</taxon>
        <taxon>Methanobacteriota</taxon>
        <taxon>Stenosarchaea group</taxon>
        <taxon>Halobacteria</taxon>
        <taxon>Halobacteriales</taxon>
        <taxon>Haloferacaceae</taxon>
    </lineage>
</organism>
<feature type="compositionally biased region" description="Basic and acidic residues" evidence="1">
    <location>
        <begin position="192"/>
        <end position="203"/>
    </location>
</feature>
<feature type="compositionally biased region" description="Acidic residues" evidence="1">
    <location>
        <begin position="226"/>
        <end position="236"/>
    </location>
</feature>
<dbReference type="Proteomes" id="UP000199126">
    <property type="component" value="Unassembled WGS sequence"/>
</dbReference>
<dbReference type="EMBL" id="FODV01000011">
    <property type="protein sequence ID" value="SEP03235.1"/>
    <property type="molecule type" value="Genomic_DNA"/>
</dbReference>
<name>A0A1H8UJ71_9EURY</name>
<evidence type="ECO:0000313" key="3">
    <source>
        <dbReference type="Proteomes" id="UP000199126"/>
    </source>
</evidence>
<protein>
    <submittedName>
        <fullName evidence="2">Uncharacterized protein</fullName>
    </submittedName>
</protein>